<feature type="transmembrane region" description="Helical" evidence="3">
    <location>
        <begin position="37"/>
        <end position="61"/>
    </location>
</feature>
<accession>A0A7C5LUQ8</accession>
<keyword evidence="3" id="KW-1133">Transmembrane helix</keyword>
<feature type="transmembrane region" description="Helical" evidence="3">
    <location>
        <begin position="176"/>
        <end position="196"/>
    </location>
</feature>
<keyword evidence="3" id="KW-0472">Membrane</keyword>
<gene>
    <name evidence="4" type="ORF">ENJ42_06925</name>
</gene>
<proteinExistence type="inferred from homology"/>
<dbReference type="AlphaFoldDB" id="A0A7C5LUQ8"/>
<feature type="transmembrane region" description="Helical" evidence="3">
    <location>
        <begin position="145"/>
        <end position="169"/>
    </location>
</feature>
<evidence type="ECO:0000313" key="4">
    <source>
        <dbReference type="EMBL" id="HHL43329.1"/>
    </source>
</evidence>
<keyword evidence="3" id="KW-0812">Transmembrane</keyword>
<keyword evidence="2" id="KW-0813">Transport</keyword>
<dbReference type="Proteomes" id="UP000885830">
    <property type="component" value="Unassembled WGS sequence"/>
</dbReference>
<comment type="similarity">
    <text evidence="1">Belongs to the ABC-2 integral membrane protein family.</text>
</comment>
<dbReference type="PANTHER" id="PTHR30413:SF10">
    <property type="entry name" value="CAPSULE POLYSACCHARIDE EXPORT INNER-MEMBRANE PROTEIN CTRC"/>
    <property type="match status" value="1"/>
</dbReference>
<feature type="transmembrane region" description="Helical" evidence="3">
    <location>
        <begin position="231"/>
        <end position="251"/>
    </location>
</feature>
<feature type="transmembrane region" description="Helical" evidence="3">
    <location>
        <begin position="120"/>
        <end position="139"/>
    </location>
</feature>
<dbReference type="PANTHER" id="PTHR30413">
    <property type="entry name" value="INNER MEMBRANE TRANSPORT PERMEASE"/>
    <property type="match status" value="1"/>
</dbReference>
<sequence length="262" mass="30078">MSTSRGAIYDLVEGAKRAPLWLRLAYTDIQQTYKRTLIGMSWIILSFAMFIGVKLLIFGAISTVDPTLYAVWLTVGFWVWTYVIGNIMSGSTVFISSKPWILGTSLPLSVYVYQSMVRELIKFAFSGIVVVGFIIWLKWPAKTEWLWAILGFLALVINSIWVHFFLGILCSRHRDFVHFVQAMIRVLFFLTPILYLPEQLGETAKYLKFNPFTHFIAVMRDPITHGTVPVLSWYVVGAFTVIGTMVSLIVLRQYKNRVPFWV</sequence>
<organism evidence="4">
    <name type="scientific">Hellea balneolensis</name>
    <dbReference type="NCBI Taxonomy" id="287478"/>
    <lineage>
        <taxon>Bacteria</taxon>
        <taxon>Pseudomonadati</taxon>
        <taxon>Pseudomonadota</taxon>
        <taxon>Alphaproteobacteria</taxon>
        <taxon>Maricaulales</taxon>
        <taxon>Robiginitomaculaceae</taxon>
        <taxon>Hellea</taxon>
    </lineage>
</organism>
<evidence type="ECO:0000256" key="1">
    <source>
        <dbReference type="ARBA" id="ARBA00007783"/>
    </source>
</evidence>
<dbReference type="EMBL" id="DRMJ01000359">
    <property type="protein sequence ID" value="HHL43329.1"/>
    <property type="molecule type" value="Genomic_DNA"/>
</dbReference>
<feature type="transmembrane region" description="Helical" evidence="3">
    <location>
        <begin position="67"/>
        <end position="88"/>
    </location>
</feature>
<evidence type="ECO:0000256" key="3">
    <source>
        <dbReference type="SAM" id="Phobius"/>
    </source>
</evidence>
<dbReference type="GO" id="GO:0015920">
    <property type="term" value="P:lipopolysaccharide transport"/>
    <property type="evidence" value="ECO:0007669"/>
    <property type="project" value="TreeGrafter"/>
</dbReference>
<evidence type="ECO:0000256" key="2">
    <source>
        <dbReference type="ARBA" id="ARBA00022448"/>
    </source>
</evidence>
<name>A0A7C5LUQ8_9PROT</name>
<comment type="caution">
    <text evidence="4">The sequence shown here is derived from an EMBL/GenBank/DDBJ whole genome shotgun (WGS) entry which is preliminary data.</text>
</comment>
<protein>
    <submittedName>
        <fullName evidence="4">Uncharacterized protein</fullName>
    </submittedName>
</protein>
<reference evidence="4" key="1">
    <citation type="journal article" date="2020" name="mSystems">
        <title>Genome- and Community-Level Interaction Insights into Carbon Utilization and Element Cycling Functions of Hydrothermarchaeota in Hydrothermal Sediment.</title>
        <authorList>
            <person name="Zhou Z."/>
            <person name="Liu Y."/>
            <person name="Xu W."/>
            <person name="Pan J."/>
            <person name="Luo Z.H."/>
            <person name="Li M."/>
        </authorList>
    </citation>
    <scope>NUCLEOTIDE SEQUENCE [LARGE SCALE GENOMIC DNA]</scope>
    <source>
        <strain evidence="4">HyVt-485</strain>
    </source>
</reference>